<keyword evidence="3" id="KW-1185">Reference proteome</keyword>
<dbReference type="RefSeq" id="WP_145249547.1">
    <property type="nucleotide sequence ID" value="NZ_CP036278.1"/>
</dbReference>
<dbReference type="AlphaFoldDB" id="A0A518ATH7"/>
<feature type="transmembrane region" description="Helical" evidence="1">
    <location>
        <begin position="270"/>
        <end position="290"/>
    </location>
</feature>
<dbReference type="Proteomes" id="UP000315750">
    <property type="component" value="Chromosome"/>
</dbReference>
<dbReference type="EMBL" id="CP036278">
    <property type="protein sequence ID" value="QDU58034.1"/>
    <property type="molecule type" value="Genomic_DNA"/>
</dbReference>
<keyword evidence="1" id="KW-1133">Transmembrane helix</keyword>
<evidence type="ECO:0000313" key="2">
    <source>
        <dbReference type="EMBL" id="QDU58034.1"/>
    </source>
</evidence>
<keyword evidence="1" id="KW-0472">Membrane</keyword>
<evidence type="ECO:0000256" key="1">
    <source>
        <dbReference type="SAM" id="Phobius"/>
    </source>
</evidence>
<dbReference type="KEGG" id="amuc:Pan181_42600"/>
<sequence length="371" mass="42147">MLKLLPLAAKAIRTDEFYPITEPAWQVVMQECDFYEFSSTFDRCEAELRDSHIVGRMAFLIHMLKSAMWRDTEVEGWSAKQFAFVEENFESIPPWLEWDVELLSLAREYLAVRHQFAQGSSLRAKMDAALQDYFSQSQEIGDRSIVAVQMEILARNEALMAEFPIDQGDLFHKFYPIWAWASHDVAERQSISTEHEINENIWASRADALLNRLEQECNGSRIGWLWSAALVGRVVLLGVVGLVAMMLGYMLGSVIATILGVIFGDKGLDGGLIVAGFIAVASAIATPWLLNSTLDNKLWFPLNAKFATQCYQQSWRRELMDFQRRSHVPDGFFRALFHHFADKSATASWINEFVQQDFAPALLAGAQKYEA</sequence>
<name>A0A518ATH7_9BACT</name>
<protein>
    <submittedName>
        <fullName evidence="2">Uncharacterized protein</fullName>
    </submittedName>
</protein>
<proteinExistence type="predicted"/>
<keyword evidence="1" id="KW-0812">Transmembrane</keyword>
<organism evidence="2 3">
    <name type="scientific">Aeoliella mucimassa</name>
    <dbReference type="NCBI Taxonomy" id="2527972"/>
    <lineage>
        <taxon>Bacteria</taxon>
        <taxon>Pseudomonadati</taxon>
        <taxon>Planctomycetota</taxon>
        <taxon>Planctomycetia</taxon>
        <taxon>Pirellulales</taxon>
        <taxon>Lacipirellulaceae</taxon>
        <taxon>Aeoliella</taxon>
    </lineage>
</organism>
<dbReference type="OrthoDB" id="231919at2"/>
<gene>
    <name evidence="2" type="ORF">Pan181_42600</name>
</gene>
<feature type="transmembrane region" description="Helical" evidence="1">
    <location>
        <begin position="234"/>
        <end position="264"/>
    </location>
</feature>
<evidence type="ECO:0000313" key="3">
    <source>
        <dbReference type="Proteomes" id="UP000315750"/>
    </source>
</evidence>
<accession>A0A518ATH7</accession>
<reference evidence="2 3" key="1">
    <citation type="submission" date="2019-02" db="EMBL/GenBank/DDBJ databases">
        <title>Deep-cultivation of Planctomycetes and their phenomic and genomic characterization uncovers novel biology.</title>
        <authorList>
            <person name="Wiegand S."/>
            <person name="Jogler M."/>
            <person name="Boedeker C."/>
            <person name="Pinto D."/>
            <person name="Vollmers J."/>
            <person name="Rivas-Marin E."/>
            <person name="Kohn T."/>
            <person name="Peeters S.H."/>
            <person name="Heuer A."/>
            <person name="Rast P."/>
            <person name="Oberbeckmann S."/>
            <person name="Bunk B."/>
            <person name="Jeske O."/>
            <person name="Meyerdierks A."/>
            <person name="Storesund J.E."/>
            <person name="Kallscheuer N."/>
            <person name="Luecker S."/>
            <person name="Lage O.M."/>
            <person name="Pohl T."/>
            <person name="Merkel B.J."/>
            <person name="Hornburger P."/>
            <person name="Mueller R.-W."/>
            <person name="Bruemmer F."/>
            <person name="Labrenz M."/>
            <person name="Spormann A.M."/>
            <person name="Op den Camp H."/>
            <person name="Overmann J."/>
            <person name="Amann R."/>
            <person name="Jetten M.S.M."/>
            <person name="Mascher T."/>
            <person name="Medema M.H."/>
            <person name="Devos D.P."/>
            <person name="Kaster A.-K."/>
            <person name="Ovreas L."/>
            <person name="Rohde M."/>
            <person name="Galperin M.Y."/>
            <person name="Jogler C."/>
        </authorList>
    </citation>
    <scope>NUCLEOTIDE SEQUENCE [LARGE SCALE GENOMIC DNA]</scope>
    <source>
        <strain evidence="2 3">Pan181</strain>
    </source>
</reference>